<dbReference type="Pfam" id="PF00211">
    <property type="entry name" value="Guanylate_cyc"/>
    <property type="match status" value="1"/>
</dbReference>
<dbReference type="OrthoDB" id="9785312at2"/>
<dbReference type="Pfam" id="PF00486">
    <property type="entry name" value="Trans_reg_C"/>
    <property type="match status" value="1"/>
</dbReference>
<dbReference type="Gene3D" id="3.30.70.1230">
    <property type="entry name" value="Nucleotide cyclase"/>
    <property type="match status" value="1"/>
</dbReference>
<evidence type="ECO:0000313" key="8">
    <source>
        <dbReference type="EMBL" id="SHJ90609.1"/>
    </source>
</evidence>
<dbReference type="GO" id="GO:0005737">
    <property type="term" value="C:cytoplasm"/>
    <property type="evidence" value="ECO:0007669"/>
    <property type="project" value="TreeGrafter"/>
</dbReference>
<dbReference type="Pfam" id="PF13191">
    <property type="entry name" value="AAA_16"/>
    <property type="match status" value="1"/>
</dbReference>
<keyword evidence="1" id="KW-0547">Nucleotide-binding</keyword>
<dbReference type="SMART" id="SM00382">
    <property type="entry name" value="AAA"/>
    <property type="match status" value="1"/>
</dbReference>
<dbReference type="GO" id="GO:0004016">
    <property type="term" value="F:adenylate cyclase activity"/>
    <property type="evidence" value="ECO:0007669"/>
    <property type="project" value="UniProtKB-ARBA"/>
</dbReference>
<feature type="domain" description="OmpR/PhoB-type" evidence="7">
    <location>
        <begin position="1"/>
        <end position="98"/>
    </location>
</feature>
<dbReference type="InterPro" id="IPR016032">
    <property type="entry name" value="Sig_transdc_resp-reg_C-effctor"/>
</dbReference>
<keyword evidence="3 4" id="KW-0238">DNA-binding</keyword>
<keyword evidence="2" id="KW-0067">ATP-binding</keyword>
<evidence type="ECO:0000256" key="4">
    <source>
        <dbReference type="PROSITE-ProRule" id="PRU01091"/>
    </source>
</evidence>
<dbReference type="PANTHER" id="PTHR16305:SF28">
    <property type="entry name" value="GUANYLATE CYCLASE DOMAIN-CONTAINING PROTEIN"/>
    <property type="match status" value="1"/>
</dbReference>
<dbReference type="GO" id="GO:0009190">
    <property type="term" value="P:cyclic nucleotide biosynthetic process"/>
    <property type="evidence" value="ECO:0007669"/>
    <property type="project" value="InterPro"/>
</dbReference>
<evidence type="ECO:0000259" key="6">
    <source>
        <dbReference type="PROSITE" id="PS50125"/>
    </source>
</evidence>
<dbReference type="Gene3D" id="3.40.50.300">
    <property type="entry name" value="P-loop containing nucleotide triphosphate hydrolases"/>
    <property type="match status" value="1"/>
</dbReference>
<dbReference type="CDD" id="cd07302">
    <property type="entry name" value="CHD"/>
    <property type="match status" value="1"/>
</dbReference>
<dbReference type="PROSITE" id="PS50125">
    <property type="entry name" value="GUANYLATE_CYCLASE_2"/>
    <property type="match status" value="1"/>
</dbReference>
<dbReference type="InterPro" id="IPR003593">
    <property type="entry name" value="AAA+_ATPase"/>
</dbReference>
<dbReference type="SUPFAM" id="SSF46894">
    <property type="entry name" value="C-terminal effector domain of the bipartite response regulators"/>
    <property type="match status" value="1"/>
</dbReference>
<dbReference type="Proteomes" id="UP000189935">
    <property type="component" value="Chromosome I"/>
</dbReference>
<dbReference type="InterPro" id="IPR027417">
    <property type="entry name" value="P-loop_NTPase"/>
</dbReference>
<dbReference type="AlphaFoldDB" id="A0A1M6N4F2"/>
<evidence type="ECO:0000313" key="9">
    <source>
        <dbReference type="Proteomes" id="UP000189935"/>
    </source>
</evidence>
<gene>
    <name evidence="8" type="ORF">SAMN05444159_1860</name>
</gene>
<organism evidence="8 9">
    <name type="scientific">Bradyrhizobium lablabi</name>
    <dbReference type="NCBI Taxonomy" id="722472"/>
    <lineage>
        <taxon>Bacteria</taxon>
        <taxon>Pseudomonadati</taxon>
        <taxon>Pseudomonadota</taxon>
        <taxon>Alphaproteobacteria</taxon>
        <taxon>Hyphomicrobiales</taxon>
        <taxon>Nitrobacteraceae</taxon>
        <taxon>Bradyrhizobium</taxon>
    </lineage>
</organism>
<dbReference type="Gene3D" id="1.25.40.10">
    <property type="entry name" value="Tetratricopeptide repeat domain"/>
    <property type="match status" value="1"/>
</dbReference>
<accession>A0A1M6N4F2</accession>
<dbReference type="InterPro" id="IPR001867">
    <property type="entry name" value="OmpR/PhoB-type_DNA-bd"/>
</dbReference>
<dbReference type="GO" id="GO:0003677">
    <property type="term" value="F:DNA binding"/>
    <property type="evidence" value="ECO:0007669"/>
    <property type="project" value="UniProtKB-UniRule"/>
</dbReference>
<feature type="DNA-binding region" description="OmpR/PhoB-type" evidence="4">
    <location>
        <begin position="1"/>
        <end position="98"/>
    </location>
</feature>
<dbReference type="SUPFAM" id="SSF52540">
    <property type="entry name" value="P-loop containing nucleoside triphosphate hydrolases"/>
    <property type="match status" value="1"/>
</dbReference>
<dbReference type="PROSITE" id="PS51755">
    <property type="entry name" value="OMPR_PHOB"/>
    <property type="match status" value="1"/>
</dbReference>
<dbReference type="InterPro" id="IPR001054">
    <property type="entry name" value="A/G_cyclase"/>
</dbReference>
<dbReference type="InterPro" id="IPR041664">
    <property type="entry name" value="AAA_16"/>
</dbReference>
<dbReference type="EMBL" id="LT670844">
    <property type="protein sequence ID" value="SHJ90609.1"/>
    <property type="molecule type" value="Genomic_DNA"/>
</dbReference>
<feature type="region of interest" description="Disordered" evidence="5">
    <location>
        <begin position="105"/>
        <end position="127"/>
    </location>
</feature>
<feature type="domain" description="Guanylate cyclase" evidence="6">
    <location>
        <begin position="152"/>
        <end position="266"/>
    </location>
</feature>
<protein>
    <submittedName>
        <fullName evidence="8">Transcriptional regulatory protein, C terminal</fullName>
    </submittedName>
</protein>
<dbReference type="GO" id="GO:0005524">
    <property type="term" value="F:ATP binding"/>
    <property type="evidence" value="ECO:0007669"/>
    <property type="project" value="UniProtKB-KW"/>
</dbReference>
<name>A0A1M6N4F2_9BRAD</name>
<dbReference type="PANTHER" id="PTHR16305">
    <property type="entry name" value="TESTICULAR SOLUBLE ADENYLYL CYCLASE"/>
    <property type="match status" value="1"/>
</dbReference>
<sequence>MLFSFEDYVLDTGRRELRRGRAVIAVQPQVFDLLEFLISNRERVVTKDDMLDAIWGGRIVSESALTTRINAARTALGDNGEEQRLIRTLPRKGIRFVGVVREARESPDTNAVPETENGPKEPVVPRQEGPVIDARRQLTVASCELLHGADIARMDPEDLRDIMQAYHNCVVATSRRHDGFVAARSLANPVVICFGFPVAHEDDAERAVQCGLELIAQVKALALSPPLQARVGIATGVVVVSGLEGSGEAREYNVVGETSTLAARLQSIAEPDSVIIADSTRRLVGNLFELQHVKSRRLKGVTQPVLAWLVHRANPMENRFEALRATALTPLVGREEEMDLLQRRWAKAKAGAGQVVLISGEAGIGKSRLTAELLERIAAEPHTRLRYFSSPQHTDSALYPIISRIERAAALTHDDTTQTKLDKLDTLLADTLTSAYHAGLFAEMLSLRNDGRYPTLEMAAPQRREETLRALISQVEALARRNPVLMILEDAHWTDPTSLEAFSRTIDQIGKFRVLLIVTFRPDFDAPWIGRPQVTLITINRLAPHDVDAMIDRVVGNNLLTAGNREEIIERTDGIPLFVEEMTKAVLEADDEKAQKQTIAAFPAPGLAVPASLHASLMARLDRLGPAMLTAQIGAAIGREFSHALLAAVIQEPQAVLSGSLDRLIQAGLLFRQGVPPHAMYFFKHALVRDVAYGTLLREPRRALHARIAEAFERQFAEIAESQPEVLARHYAEAGLIENAVRQWGKAGQRSLERSALIEAAVQLRRALAQIAILPATPTLRREEIRLQVALINALVHVNGFASAETKAAVERAHLLIEQAEAHGEPPEDPLVLFSIIYAAMVPSFVTFNGDALREAVAQVLALAEKQGQTASLTIANRTTGVCLLCTGDLRQGRAHLDRAIAVYDPVAHPPLATRFGQDSRVAALSYRAIALWLLGYPDAAIADANEALCDAREIGHAATLIYALSLTSFSHLLCGNYAIANAQLGEAVALAEEKGALFWKTTATVLGGCVSAATGNASDAVDIISSAVTAFRSTGATVWMPSYLSYLASAHAELGQFEDAWRCTDEAMAIIGTSKETWLEAEINRVAGEIALRSPHRDPEKAEAYFKRGLTVARMQQAKSLELRAAISMARLLCNRDKRHAARTLLLPVYKWFSEGFDTVDLNDAKALLGELGE</sequence>
<dbReference type="InterPro" id="IPR036388">
    <property type="entry name" value="WH-like_DNA-bd_sf"/>
</dbReference>
<proteinExistence type="predicted"/>
<evidence type="ECO:0000256" key="2">
    <source>
        <dbReference type="ARBA" id="ARBA00022840"/>
    </source>
</evidence>
<dbReference type="CDD" id="cd00383">
    <property type="entry name" value="trans_reg_C"/>
    <property type="match status" value="1"/>
</dbReference>
<evidence type="ECO:0000259" key="7">
    <source>
        <dbReference type="PROSITE" id="PS51755"/>
    </source>
</evidence>
<dbReference type="InterPro" id="IPR029787">
    <property type="entry name" value="Nucleotide_cyclase"/>
</dbReference>
<reference evidence="8 9" key="1">
    <citation type="submission" date="2016-11" db="EMBL/GenBank/DDBJ databases">
        <authorList>
            <person name="Jaros S."/>
            <person name="Januszkiewicz K."/>
            <person name="Wedrychowicz H."/>
        </authorList>
    </citation>
    <scope>NUCLEOTIDE SEQUENCE [LARGE SCALE GENOMIC DNA]</scope>
    <source>
        <strain evidence="8 9">GAS499</strain>
    </source>
</reference>
<dbReference type="InterPro" id="IPR011990">
    <property type="entry name" value="TPR-like_helical_dom_sf"/>
</dbReference>
<dbReference type="Gene3D" id="1.10.10.10">
    <property type="entry name" value="Winged helix-like DNA-binding domain superfamily/Winged helix DNA-binding domain"/>
    <property type="match status" value="1"/>
</dbReference>
<evidence type="ECO:0000256" key="5">
    <source>
        <dbReference type="SAM" id="MobiDB-lite"/>
    </source>
</evidence>
<dbReference type="GO" id="GO:0006355">
    <property type="term" value="P:regulation of DNA-templated transcription"/>
    <property type="evidence" value="ECO:0007669"/>
    <property type="project" value="InterPro"/>
</dbReference>
<dbReference type="SMART" id="SM00862">
    <property type="entry name" value="Trans_reg_C"/>
    <property type="match status" value="1"/>
</dbReference>
<dbReference type="SUPFAM" id="SSF48452">
    <property type="entry name" value="TPR-like"/>
    <property type="match status" value="1"/>
</dbReference>
<evidence type="ECO:0000256" key="3">
    <source>
        <dbReference type="ARBA" id="ARBA00023125"/>
    </source>
</evidence>
<dbReference type="SMART" id="SM00044">
    <property type="entry name" value="CYCc"/>
    <property type="match status" value="1"/>
</dbReference>
<dbReference type="GO" id="GO:0000160">
    <property type="term" value="P:phosphorelay signal transduction system"/>
    <property type="evidence" value="ECO:0007669"/>
    <property type="project" value="InterPro"/>
</dbReference>
<dbReference type="RefSeq" id="WP_079537895.1">
    <property type="nucleotide sequence ID" value="NZ_LT670844.1"/>
</dbReference>
<evidence type="ECO:0000256" key="1">
    <source>
        <dbReference type="ARBA" id="ARBA00022741"/>
    </source>
</evidence>
<dbReference type="SUPFAM" id="SSF55073">
    <property type="entry name" value="Nucleotide cyclase"/>
    <property type="match status" value="1"/>
</dbReference>